<dbReference type="SUPFAM" id="SSF102546">
    <property type="entry name" value="RbsD-like"/>
    <property type="match status" value="1"/>
</dbReference>
<dbReference type="GO" id="GO:0042806">
    <property type="term" value="F:fucose binding"/>
    <property type="evidence" value="ECO:0007669"/>
    <property type="project" value="TreeGrafter"/>
</dbReference>
<keyword evidence="5" id="KW-1185">Reference proteome</keyword>
<comment type="caution">
    <text evidence="4">The sequence shown here is derived from an EMBL/GenBank/DDBJ whole genome shotgun (WGS) entry which is preliminary data.</text>
</comment>
<gene>
    <name evidence="4" type="ORF">FH610_041960</name>
</gene>
<proteinExistence type="predicted"/>
<evidence type="ECO:0000256" key="3">
    <source>
        <dbReference type="ARBA" id="ARBA00036324"/>
    </source>
</evidence>
<dbReference type="InterPro" id="IPR050443">
    <property type="entry name" value="RbsD/FucU_mutarotase"/>
</dbReference>
<evidence type="ECO:0000313" key="5">
    <source>
        <dbReference type="Proteomes" id="UP000313066"/>
    </source>
</evidence>
<dbReference type="Gene3D" id="3.40.1650.10">
    <property type="entry name" value="RbsD-like domain"/>
    <property type="match status" value="1"/>
</dbReference>
<dbReference type="GO" id="GO:0062193">
    <property type="term" value="F:D-ribose pyranase activity"/>
    <property type="evidence" value="ECO:0007669"/>
    <property type="project" value="UniProtKB-EC"/>
</dbReference>
<dbReference type="AlphaFoldDB" id="A0A5N6AYQ7"/>
<comment type="catalytic activity">
    <reaction evidence="1">
        <text>beta-D-ribopyranose = beta-D-ribofuranose</text>
        <dbReference type="Rhea" id="RHEA:25432"/>
        <dbReference type="ChEBI" id="CHEBI:27476"/>
        <dbReference type="ChEBI" id="CHEBI:47002"/>
        <dbReference type="EC" id="5.4.99.62"/>
    </reaction>
</comment>
<dbReference type="InterPro" id="IPR007721">
    <property type="entry name" value="RbsD_FucU"/>
</dbReference>
<name>A0A5N6AYQ7_9ACTN</name>
<protein>
    <submittedName>
        <fullName evidence="4">RbsD or FucU transport</fullName>
    </submittedName>
</protein>
<dbReference type="RefSeq" id="WP_139580816.1">
    <property type="nucleotide sequence ID" value="NZ_VDMA02000047.1"/>
</dbReference>
<dbReference type="InterPro" id="IPR023750">
    <property type="entry name" value="RbsD-like_sf"/>
</dbReference>
<dbReference type="Proteomes" id="UP000313066">
    <property type="component" value="Unassembled WGS sequence"/>
</dbReference>
<dbReference type="PANTHER" id="PTHR31690">
    <property type="entry name" value="FUCOSE MUTAROTASE"/>
    <property type="match status" value="1"/>
</dbReference>
<dbReference type="Pfam" id="PF05025">
    <property type="entry name" value="RbsD_FucU"/>
    <property type="match status" value="1"/>
</dbReference>
<evidence type="ECO:0000313" key="4">
    <source>
        <dbReference type="EMBL" id="KAB8172908.1"/>
    </source>
</evidence>
<comment type="catalytic activity">
    <reaction evidence="3">
        <text>alpha-L-fucose = beta-L-fucose</text>
        <dbReference type="Rhea" id="RHEA:25580"/>
        <dbReference type="ChEBI" id="CHEBI:42548"/>
        <dbReference type="ChEBI" id="CHEBI:42589"/>
        <dbReference type="EC" id="5.1.3.29"/>
    </reaction>
</comment>
<evidence type="ECO:0000256" key="2">
    <source>
        <dbReference type="ARBA" id="ARBA00023235"/>
    </source>
</evidence>
<organism evidence="4 5">
    <name type="scientific">Microbispora catharanthi</name>
    <dbReference type="NCBI Taxonomy" id="1712871"/>
    <lineage>
        <taxon>Bacteria</taxon>
        <taxon>Bacillati</taxon>
        <taxon>Actinomycetota</taxon>
        <taxon>Actinomycetes</taxon>
        <taxon>Streptosporangiales</taxon>
        <taxon>Streptosporangiaceae</taxon>
        <taxon>Microbispora</taxon>
    </lineage>
</organism>
<keyword evidence="2" id="KW-0413">Isomerase</keyword>
<sequence length="140" mass="15146">MLRYPLIHPPLLSALAATGHGSRVLLADANYAHATNVRAGAPVIHLNLRPGLVRVDDVLEVLVDAVPLESVRSMRPDEGGEPEVLARYRELLGPGLPIEAMDRLDFYEAAKQPDVAFAVATGDDRLYANLLLTVGYIVPT</sequence>
<dbReference type="GO" id="GO:0036373">
    <property type="term" value="F:L-fucose mutarotase activity"/>
    <property type="evidence" value="ECO:0007669"/>
    <property type="project" value="UniProtKB-EC"/>
</dbReference>
<reference evidence="4 5" key="1">
    <citation type="submission" date="2019-10" db="EMBL/GenBank/DDBJ databases">
        <title>Nonomuraea sp. nov., isolated from Phyllanthus amarus.</title>
        <authorList>
            <person name="Klykleung N."/>
            <person name="Tanasupawat S."/>
        </authorList>
    </citation>
    <scope>NUCLEOTIDE SEQUENCE [LARGE SCALE GENOMIC DNA]</scope>
    <source>
        <strain evidence="4 5">CR1-09</strain>
    </source>
</reference>
<dbReference type="PANTHER" id="PTHR31690:SF4">
    <property type="entry name" value="FUCOSE MUTAROTASE"/>
    <property type="match status" value="1"/>
</dbReference>
<evidence type="ECO:0000256" key="1">
    <source>
        <dbReference type="ARBA" id="ARBA00000223"/>
    </source>
</evidence>
<accession>A0A5N6AYQ7</accession>
<dbReference type="EMBL" id="VDMA02000047">
    <property type="protein sequence ID" value="KAB8172908.1"/>
    <property type="molecule type" value="Genomic_DNA"/>
</dbReference>
<dbReference type="GO" id="GO:0006004">
    <property type="term" value="P:fucose metabolic process"/>
    <property type="evidence" value="ECO:0007669"/>
    <property type="project" value="TreeGrafter"/>
</dbReference>